<keyword evidence="3" id="KW-1185">Reference proteome</keyword>
<dbReference type="InterPro" id="IPR038764">
    <property type="entry name" value="GNAT_N_AcTrfase_prd"/>
</dbReference>
<accession>A0ABP6GL53</accession>
<dbReference type="Gene3D" id="3.40.630.30">
    <property type="match status" value="1"/>
</dbReference>
<dbReference type="EMBL" id="BAAATZ010000009">
    <property type="protein sequence ID" value="GAA2725670.1"/>
    <property type="molecule type" value="Genomic_DNA"/>
</dbReference>
<dbReference type="PANTHER" id="PTHR41700">
    <property type="entry name" value="GCN5-RELATED N-ACETYLTRANSFERASE"/>
    <property type="match status" value="1"/>
</dbReference>
<dbReference type="Pfam" id="PF13480">
    <property type="entry name" value="Acetyltransf_6"/>
    <property type="match status" value="1"/>
</dbReference>
<sequence>MGTLVGVREHSGEGRIRIVELGDSPGASEHHRVAALFQRIWGEPLMEAGLLRALAHSGNYVAAAYRGEEMVGASAGFLTAGGELHSHITGVVPEARGAGVGRLLKIHQRDWSLARGIDTVVWTFDPLIRRNAHFNMHVLGAMPTRYLPDFYGMMKDELNDAAPSDRLYVVWDLHAPVSPSPGTSGALIEEGAVVLLAPGEDRPAGFPPAGRLLVSVPEDVEGLRAKHPETTARLRFAVREALAPAMEAGMRVTGITTDGYYVLEEPEGGTS</sequence>
<dbReference type="SUPFAM" id="SSF55729">
    <property type="entry name" value="Acyl-CoA N-acyltransferases (Nat)"/>
    <property type="match status" value="1"/>
</dbReference>
<protein>
    <recommendedName>
        <fullName evidence="1">N-acetyltransferase domain-containing protein</fullName>
    </recommendedName>
</protein>
<dbReference type="InterPro" id="IPR038740">
    <property type="entry name" value="BioF2-like_GNAT_dom"/>
</dbReference>
<feature type="domain" description="N-acetyltransferase" evidence="1">
    <location>
        <begin position="16"/>
        <end position="159"/>
    </location>
</feature>
<evidence type="ECO:0000313" key="3">
    <source>
        <dbReference type="Proteomes" id="UP001501842"/>
    </source>
</evidence>
<evidence type="ECO:0000259" key="1">
    <source>
        <dbReference type="PROSITE" id="PS51186"/>
    </source>
</evidence>
<gene>
    <name evidence="2" type="ORF">GCM10010439_26180</name>
</gene>
<comment type="caution">
    <text evidence="2">The sequence shown here is derived from an EMBL/GenBank/DDBJ whole genome shotgun (WGS) entry which is preliminary data.</text>
</comment>
<reference evidence="3" key="1">
    <citation type="journal article" date="2019" name="Int. J. Syst. Evol. Microbiol.">
        <title>The Global Catalogue of Microorganisms (GCM) 10K type strain sequencing project: providing services to taxonomists for standard genome sequencing and annotation.</title>
        <authorList>
            <consortium name="The Broad Institute Genomics Platform"/>
            <consortium name="The Broad Institute Genome Sequencing Center for Infectious Disease"/>
            <person name="Wu L."/>
            <person name="Ma J."/>
        </authorList>
    </citation>
    <scope>NUCLEOTIDE SEQUENCE [LARGE SCALE GENOMIC DNA]</scope>
    <source>
        <strain evidence="3">JCM 8201</strain>
    </source>
</reference>
<organism evidence="2 3">
    <name type="scientific">Actinocorallia aurantiaca</name>
    <dbReference type="NCBI Taxonomy" id="46204"/>
    <lineage>
        <taxon>Bacteria</taxon>
        <taxon>Bacillati</taxon>
        <taxon>Actinomycetota</taxon>
        <taxon>Actinomycetes</taxon>
        <taxon>Streptosporangiales</taxon>
        <taxon>Thermomonosporaceae</taxon>
        <taxon>Actinocorallia</taxon>
    </lineage>
</organism>
<dbReference type="InterPro" id="IPR016181">
    <property type="entry name" value="Acyl_CoA_acyltransferase"/>
</dbReference>
<name>A0ABP6GL53_9ACTN</name>
<proteinExistence type="predicted"/>
<evidence type="ECO:0000313" key="2">
    <source>
        <dbReference type="EMBL" id="GAA2725670.1"/>
    </source>
</evidence>
<dbReference type="PROSITE" id="PS51186">
    <property type="entry name" value="GNAT"/>
    <property type="match status" value="1"/>
</dbReference>
<dbReference type="Proteomes" id="UP001501842">
    <property type="component" value="Unassembled WGS sequence"/>
</dbReference>
<dbReference type="InterPro" id="IPR000182">
    <property type="entry name" value="GNAT_dom"/>
</dbReference>
<dbReference type="PANTHER" id="PTHR41700:SF1">
    <property type="entry name" value="N-ACETYLTRANSFERASE DOMAIN-CONTAINING PROTEIN"/>
    <property type="match status" value="1"/>
</dbReference>